<accession>A0A2P2J1K5</accession>
<dbReference type="AlphaFoldDB" id="A0A2P2J1K5"/>
<name>A0A2P2J1K5_RHIMU</name>
<proteinExistence type="predicted"/>
<organism evidence="2">
    <name type="scientific">Rhizophora mucronata</name>
    <name type="common">Asiatic mangrove</name>
    <dbReference type="NCBI Taxonomy" id="61149"/>
    <lineage>
        <taxon>Eukaryota</taxon>
        <taxon>Viridiplantae</taxon>
        <taxon>Streptophyta</taxon>
        <taxon>Embryophyta</taxon>
        <taxon>Tracheophyta</taxon>
        <taxon>Spermatophyta</taxon>
        <taxon>Magnoliopsida</taxon>
        <taxon>eudicotyledons</taxon>
        <taxon>Gunneridae</taxon>
        <taxon>Pentapetalae</taxon>
        <taxon>rosids</taxon>
        <taxon>fabids</taxon>
        <taxon>Malpighiales</taxon>
        <taxon>Rhizophoraceae</taxon>
        <taxon>Rhizophora</taxon>
    </lineage>
</organism>
<evidence type="ECO:0000256" key="1">
    <source>
        <dbReference type="SAM" id="MobiDB-lite"/>
    </source>
</evidence>
<feature type="region of interest" description="Disordered" evidence="1">
    <location>
        <begin position="24"/>
        <end position="98"/>
    </location>
</feature>
<sequence>MRVYIKLIHSNRYINHCRFHARWQPSPSSLSPARKSARLTWTSSPHRQKPLAPLSTAPSSVTNRTSAGGPPPPSLGARLEAAARNPIRRRKRDGPAVAPCARLFAQAEGSFSGPSPGTGL</sequence>
<dbReference type="EMBL" id="GGEC01006869">
    <property type="protein sequence ID" value="MBW87352.1"/>
    <property type="molecule type" value="Transcribed_RNA"/>
</dbReference>
<evidence type="ECO:0000313" key="2">
    <source>
        <dbReference type="EMBL" id="MBW87352.1"/>
    </source>
</evidence>
<feature type="compositionally biased region" description="Polar residues" evidence="1">
    <location>
        <begin position="56"/>
        <end position="66"/>
    </location>
</feature>
<protein>
    <submittedName>
        <fullName evidence="2">Uncharacterized protein MANES_01G164100</fullName>
    </submittedName>
</protein>
<reference evidence="2" key="1">
    <citation type="submission" date="2018-02" db="EMBL/GenBank/DDBJ databases">
        <title>Rhizophora mucronata_Transcriptome.</title>
        <authorList>
            <person name="Meera S.P."/>
            <person name="Sreeshan A."/>
            <person name="Augustine A."/>
        </authorList>
    </citation>
    <scope>NUCLEOTIDE SEQUENCE</scope>
    <source>
        <tissue evidence="2">Leaf</tissue>
    </source>
</reference>